<dbReference type="FunFam" id="3.40.50.300:FF:001809">
    <property type="entry name" value="Si:ch1073-365p7.2"/>
    <property type="match status" value="3"/>
</dbReference>
<feature type="domain" description="AIG1-type G" evidence="5">
    <location>
        <begin position="506"/>
        <end position="706"/>
    </location>
</feature>
<evidence type="ECO:0000256" key="2">
    <source>
        <dbReference type="ARBA" id="ARBA00022741"/>
    </source>
</evidence>
<dbReference type="Proteomes" id="UP000515152">
    <property type="component" value="Chromosome 11"/>
</dbReference>
<evidence type="ECO:0000313" key="6">
    <source>
        <dbReference type="Proteomes" id="UP000515152"/>
    </source>
</evidence>
<keyword evidence="6" id="KW-1185">Reference proteome</keyword>
<keyword evidence="2" id="KW-0547">Nucleotide-binding</keyword>
<dbReference type="PANTHER" id="PTHR10903:SF107">
    <property type="entry name" value="GTPASE IMAP FAMILY MEMBER 4-LIKE-RELATED"/>
    <property type="match status" value="1"/>
</dbReference>
<dbReference type="Pfam" id="PF04548">
    <property type="entry name" value="AIG1"/>
    <property type="match status" value="3"/>
</dbReference>
<dbReference type="GeneTree" id="ENSGT00940000162556"/>
<feature type="region of interest" description="Disordered" evidence="4">
    <location>
        <begin position="219"/>
        <end position="252"/>
    </location>
</feature>
<dbReference type="PROSITE" id="PS51720">
    <property type="entry name" value="G_AIG1"/>
    <property type="match status" value="3"/>
</dbReference>
<evidence type="ECO:0000259" key="5">
    <source>
        <dbReference type="PROSITE" id="PS51720"/>
    </source>
</evidence>
<dbReference type="SUPFAM" id="SSF52540">
    <property type="entry name" value="P-loop containing nucleoside triphosphate hydrolases"/>
    <property type="match status" value="3"/>
</dbReference>
<feature type="domain" description="AIG1-type G" evidence="5">
    <location>
        <begin position="255"/>
        <end position="454"/>
    </location>
</feature>
<dbReference type="InterPro" id="IPR006703">
    <property type="entry name" value="G_AIG1"/>
</dbReference>
<accession>A0A6P8G130</accession>
<dbReference type="GO" id="GO:0005525">
    <property type="term" value="F:GTP binding"/>
    <property type="evidence" value="ECO:0007669"/>
    <property type="project" value="UniProtKB-KW"/>
</dbReference>
<evidence type="ECO:0000313" key="8">
    <source>
        <dbReference type="RefSeq" id="XP_031432845.1"/>
    </source>
</evidence>
<dbReference type="RefSeq" id="XP_031432845.1">
    <property type="nucleotide sequence ID" value="XM_031576985.1"/>
</dbReference>
<dbReference type="GeneID" id="105891786"/>
<proteinExistence type="inferred from homology"/>
<keyword evidence="3" id="KW-0342">GTP-binding</keyword>
<dbReference type="PANTHER" id="PTHR10903">
    <property type="entry name" value="GTPASE, IMAP FAMILY MEMBER-RELATED"/>
    <property type="match status" value="1"/>
</dbReference>
<comment type="similarity">
    <text evidence="1">Belongs to the TRAFAC class TrmE-Era-EngA-EngB-Septin-like GTPase superfamily. AIG1/Toc34/Toc159-like paraseptin GTPase family. IAN subfamily.</text>
</comment>
<evidence type="ECO:0000313" key="7">
    <source>
        <dbReference type="RefSeq" id="XP_031432843.1"/>
    </source>
</evidence>
<feature type="domain" description="AIG1-type G" evidence="5">
    <location>
        <begin position="6"/>
        <end position="205"/>
    </location>
</feature>
<evidence type="ECO:0000256" key="1">
    <source>
        <dbReference type="ARBA" id="ARBA00008535"/>
    </source>
</evidence>
<dbReference type="RefSeq" id="XP_031432843.1">
    <property type="nucleotide sequence ID" value="XM_031576983.1"/>
</dbReference>
<evidence type="ECO:0000256" key="4">
    <source>
        <dbReference type="SAM" id="MobiDB-lite"/>
    </source>
</evidence>
<sequence>MAARKMSDIRVVMLGFRDAGKSSAGNFILGGQHFHCRTTVQRVKGEGDVAGRLVTVIKAPGWGREQPLKDTSELMKEEITLSVSLCPPGPHSVLLVMRAGMRFTETSRRAAQEHVELLGDRVWSHTTVLFTHGDWLGERSIKEYIDSEGKALQWLVEKCGNRYHVFNSEDEANKAQVSELFKKIDETVAGNGGHHYEIDAMTLKAIEERKTREKMRAEQMKSKLGGQRGYLSSTGGDAKPVGRTKPASRHSTGVSKELKMVLLGHTDAGKSSVGNSLVGREAFDSENTVQSVKDQGGVAGRKVTVVITPGWGREQRLSDTPELIRQEIMHSVSHFDEGPHALVLVLHVEKTFTELNRSAVQDHMDLLGAGVWDHTLVVFNCGDGLKDAFIEQYIEREGKPLHWLLEKCGNRYCILNNKNRPDGSFVKDLLEVVDRVVAENGGCHYEMEKGVLQEVEQKRRGEVERAKERKEKVIKQWKGLADSDDEMCESLKKMNTSDKPGSPRLLRELRIMLLGYKGAGKTAAGNTILGSEAFHTRQSVQSVKKEARVAGRLVTVVRASDWQKEQLLTDTPELTKQEITLGLSMCPPGPHAILLVVSVRLKFTEASRRAMQEHLELLSEKVWSHCMVLFTCEHWLGDITVEQYIESEGKPLQWLTERCGNRYHVLNCNGKDECRQVTELLEKIDHMVSRNNSGHFEPDSREVESR</sequence>
<dbReference type="OrthoDB" id="9982588at2759"/>
<dbReference type="Gene3D" id="3.40.50.300">
    <property type="entry name" value="P-loop containing nucleotide triphosphate hydrolases"/>
    <property type="match status" value="3"/>
</dbReference>
<reference evidence="7 8" key="1">
    <citation type="submission" date="2025-04" db="UniProtKB">
        <authorList>
            <consortium name="RefSeq"/>
        </authorList>
    </citation>
    <scope>IDENTIFICATION</scope>
</reference>
<dbReference type="KEGG" id="char:105891786"/>
<dbReference type="InterPro" id="IPR027417">
    <property type="entry name" value="P-loop_NTPase"/>
</dbReference>
<dbReference type="AlphaFoldDB" id="A0A6P8G130"/>
<name>A0A6P8G130_CLUHA</name>
<dbReference type="InterPro" id="IPR045058">
    <property type="entry name" value="GIMA/IAN/Toc"/>
</dbReference>
<protein>
    <submittedName>
        <fullName evidence="7 8">GTPase IMAP family member 8-like</fullName>
    </submittedName>
</protein>
<evidence type="ECO:0000256" key="3">
    <source>
        <dbReference type="ARBA" id="ARBA00023134"/>
    </source>
</evidence>
<gene>
    <name evidence="7 8" type="primary">LOC105891786</name>
</gene>
<organism evidence="6 7">
    <name type="scientific">Clupea harengus</name>
    <name type="common">Atlantic herring</name>
    <dbReference type="NCBI Taxonomy" id="7950"/>
    <lineage>
        <taxon>Eukaryota</taxon>
        <taxon>Metazoa</taxon>
        <taxon>Chordata</taxon>
        <taxon>Craniata</taxon>
        <taxon>Vertebrata</taxon>
        <taxon>Euteleostomi</taxon>
        <taxon>Actinopterygii</taxon>
        <taxon>Neopterygii</taxon>
        <taxon>Teleostei</taxon>
        <taxon>Clupei</taxon>
        <taxon>Clupeiformes</taxon>
        <taxon>Clupeoidei</taxon>
        <taxon>Clupeidae</taxon>
        <taxon>Clupea</taxon>
    </lineage>
</organism>